<dbReference type="GO" id="GO:0005886">
    <property type="term" value="C:plasma membrane"/>
    <property type="evidence" value="ECO:0007669"/>
    <property type="project" value="TreeGrafter"/>
</dbReference>
<dbReference type="PROSITE" id="PS50887">
    <property type="entry name" value="GGDEF"/>
    <property type="match status" value="1"/>
</dbReference>
<dbReference type="InterPro" id="IPR043128">
    <property type="entry name" value="Rev_trsase/Diguanyl_cyclase"/>
</dbReference>
<comment type="caution">
    <text evidence="6">The sequence shown here is derived from an EMBL/GenBank/DDBJ whole genome shotgun (WGS) entry which is preliminary data.</text>
</comment>
<evidence type="ECO:0000256" key="4">
    <source>
        <dbReference type="SAM" id="Phobius"/>
    </source>
</evidence>
<evidence type="ECO:0000313" key="6">
    <source>
        <dbReference type="EMBL" id="MBB1116269.1"/>
    </source>
</evidence>
<dbReference type="NCBIfam" id="TIGR00254">
    <property type="entry name" value="GGDEF"/>
    <property type="match status" value="1"/>
</dbReference>
<dbReference type="AlphaFoldDB" id="A0A7W3YUX6"/>
<dbReference type="SMART" id="SM00267">
    <property type="entry name" value="GGDEF"/>
    <property type="match status" value="1"/>
</dbReference>
<proteinExistence type="predicted"/>
<dbReference type="InterPro" id="IPR013783">
    <property type="entry name" value="Ig-like_fold"/>
</dbReference>
<evidence type="ECO:0000256" key="2">
    <source>
        <dbReference type="ARBA" id="ARBA00012528"/>
    </source>
</evidence>
<dbReference type="SUPFAM" id="SSF63829">
    <property type="entry name" value="Calcium-dependent phosphotriesterase"/>
    <property type="match status" value="2"/>
</dbReference>
<dbReference type="GO" id="GO:0052621">
    <property type="term" value="F:diguanylate cyclase activity"/>
    <property type="evidence" value="ECO:0007669"/>
    <property type="project" value="UniProtKB-EC"/>
</dbReference>
<keyword evidence="4" id="KW-0472">Membrane</keyword>
<protein>
    <recommendedName>
        <fullName evidence="2">diguanylate cyclase</fullName>
        <ecNumber evidence="2">2.7.7.65</ecNumber>
    </recommendedName>
</protein>
<dbReference type="SUPFAM" id="SSF55073">
    <property type="entry name" value="Nucleotide cyclase"/>
    <property type="match status" value="1"/>
</dbReference>
<gene>
    <name evidence="6" type="ORF">H4O09_04210</name>
</gene>
<dbReference type="FunFam" id="3.30.70.270:FF:000001">
    <property type="entry name" value="Diguanylate cyclase domain protein"/>
    <property type="match status" value="1"/>
</dbReference>
<evidence type="ECO:0000256" key="3">
    <source>
        <dbReference type="SAM" id="Coils"/>
    </source>
</evidence>
<sequence length="1039" mass="115080">MPKIKPYTRAVAGAVVIRIAQSQAVPALVARVYGWLGCCLLLLGLLLAAPAHAVATAFSSGSPGPGLLDPTPVAPTIRPMRDYAIDIWTTREGLPHNSLRKIVQTPDGLIWLATWEGLVRYNGQEFTTFDRGSTPGLLDNAVGTLHVDRQGALWVGDSRGNLSRYDSKGHWQHFERELPAPGVLIQGIASDQNGRLWLQYEGKGLGHLDPGGRFNFTPPPDDLSVLLTYPGLVVDSLGQVWLGTMDGVLMRDSQGQLRRAPASFGLPAAPAWPYLAPDGVLWLVVGNRIYRMRDGRPQLHYSVDEQTFLTAMLVDSKGLIWLGTESDGLMRLGPHGLERLPEGKQLPGGRILSMFEDNEGSIWVGANGGLFRLRETLFTSYGTSDGLSGNYARSVLEDQRGRIWVGTAQGLDRMETDGRIGKIDLSALTDNAVSVLSLAQGPDGAVWAGTFSDGVIRIDGDDRLTHYPQVQQLSSGNVRAIEVDADNQVWVGTQGGLLRISNGVVDRPQIHGLPKQELVIALGQHQGNLWVGSTEGVRVVLPDRVQRLELNQLGGARTVFGLQSVGNAMWISTDRGLYRYRDGQLGHVGLEQGLPVDAVFQLVPDRLGNVWLSSNRGVLRTDMVSLNDVADGRRDLLETVERYSEIDGMSNSQANGSSGPGAMLDRHGRYWVVTAGGLSVVDPQHLRQLRERPAPRPMLEQVRVNGQLQDWRNNPLSVPGGARLSISYVGLSYLISDRIRYRTRLVGLDEEWIERGRQRSVEYIGLPPGEYTLQVASMHPGGRWSLQVAELHFRVAPLWWQNAWVWMVAVFALLLLWACLYRYGVYRYKAHNQRLARLVDQRTYDLQLQAESLLAANQEKTRLLERLREQSEAFERQAREDPLTGLPNRRVFDEALTREFSRHQRSGHPLCLVVLDIDHFKTVNDRFSHSVGDQVLKDVGQLLLDACREGDLPARLGGEEFALLLGDTTADEAEQLCSRLQGLFHQRHDWGGVQGLTVTFSAGLVQARSDDRQATDLYQRADHALYRAKSSGRDVTCVE</sequence>
<dbReference type="PANTHER" id="PTHR45138">
    <property type="entry name" value="REGULATORY COMPONENTS OF SENSORY TRANSDUCTION SYSTEM"/>
    <property type="match status" value="1"/>
</dbReference>
<dbReference type="InterPro" id="IPR015943">
    <property type="entry name" value="WD40/YVTN_repeat-like_dom_sf"/>
</dbReference>
<dbReference type="InterPro" id="IPR011110">
    <property type="entry name" value="Reg_prop"/>
</dbReference>
<keyword evidence="3" id="KW-0175">Coiled coil</keyword>
<evidence type="ECO:0000259" key="5">
    <source>
        <dbReference type="PROSITE" id="PS50887"/>
    </source>
</evidence>
<dbReference type="Pfam" id="PF07494">
    <property type="entry name" value="Reg_prop"/>
    <property type="match status" value="3"/>
</dbReference>
<feature type="coiled-coil region" evidence="3">
    <location>
        <begin position="850"/>
        <end position="877"/>
    </location>
</feature>
<feature type="domain" description="GGDEF" evidence="5">
    <location>
        <begin position="908"/>
        <end position="1039"/>
    </location>
</feature>
<evidence type="ECO:0000256" key="1">
    <source>
        <dbReference type="ARBA" id="ARBA00001946"/>
    </source>
</evidence>
<dbReference type="GO" id="GO:0043709">
    <property type="term" value="P:cell adhesion involved in single-species biofilm formation"/>
    <property type="evidence" value="ECO:0007669"/>
    <property type="project" value="TreeGrafter"/>
</dbReference>
<dbReference type="InterPro" id="IPR050469">
    <property type="entry name" value="Diguanylate_Cyclase"/>
</dbReference>
<dbReference type="InterPro" id="IPR029787">
    <property type="entry name" value="Nucleotide_cyclase"/>
</dbReference>
<dbReference type="Pfam" id="PF07495">
    <property type="entry name" value="Y_Y_Y"/>
    <property type="match status" value="1"/>
</dbReference>
<comment type="cofactor">
    <cofactor evidence="1">
        <name>Mg(2+)</name>
        <dbReference type="ChEBI" id="CHEBI:18420"/>
    </cofactor>
</comment>
<name>A0A7W3YUX6_9GAMM</name>
<dbReference type="EC" id="2.7.7.65" evidence="2"/>
<evidence type="ECO:0000313" key="7">
    <source>
        <dbReference type="Proteomes" id="UP000550609"/>
    </source>
</evidence>
<dbReference type="Gene3D" id="2.130.10.10">
    <property type="entry name" value="YVTN repeat-like/Quinoprotein amine dehydrogenase"/>
    <property type="match status" value="3"/>
</dbReference>
<organism evidence="6 7">
    <name type="scientific">Stenotrophomonas koreensis</name>
    <dbReference type="NCBI Taxonomy" id="266128"/>
    <lineage>
        <taxon>Bacteria</taxon>
        <taxon>Pseudomonadati</taxon>
        <taxon>Pseudomonadota</taxon>
        <taxon>Gammaproteobacteria</taxon>
        <taxon>Lysobacterales</taxon>
        <taxon>Lysobacteraceae</taxon>
        <taxon>Stenotrophomonas</taxon>
    </lineage>
</organism>
<reference evidence="6 7" key="1">
    <citation type="submission" date="2020-08" db="EMBL/GenBank/DDBJ databases">
        <title>Stenotrophomonas sp. W1S232.</title>
        <authorList>
            <person name="Deng Y."/>
        </authorList>
    </citation>
    <scope>NUCLEOTIDE SEQUENCE [LARGE SCALE GENOMIC DNA]</scope>
    <source>
        <strain evidence="6 7">W1S232</strain>
    </source>
</reference>
<accession>A0A7W3YUX6</accession>
<feature type="transmembrane region" description="Helical" evidence="4">
    <location>
        <begin position="32"/>
        <end position="55"/>
    </location>
</feature>
<dbReference type="InterPro" id="IPR011123">
    <property type="entry name" value="Y_Y_Y"/>
</dbReference>
<feature type="transmembrane region" description="Helical" evidence="4">
    <location>
        <begin position="803"/>
        <end position="824"/>
    </location>
</feature>
<dbReference type="CDD" id="cd01949">
    <property type="entry name" value="GGDEF"/>
    <property type="match status" value="1"/>
</dbReference>
<dbReference type="Gene3D" id="3.30.70.270">
    <property type="match status" value="1"/>
</dbReference>
<dbReference type="EMBL" id="JACIUV010000002">
    <property type="protein sequence ID" value="MBB1116269.1"/>
    <property type="molecule type" value="Genomic_DNA"/>
</dbReference>
<keyword evidence="4" id="KW-0812">Transmembrane</keyword>
<dbReference type="Pfam" id="PF00990">
    <property type="entry name" value="GGDEF"/>
    <property type="match status" value="1"/>
</dbReference>
<dbReference type="PANTHER" id="PTHR45138:SF24">
    <property type="entry name" value="DIGUANYLATE CYCLASE DGCC-RELATED"/>
    <property type="match status" value="1"/>
</dbReference>
<dbReference type="Gene3D" id="2.60.40.10">
    <property type="entry name" value="Immunoglobulins"/>
    <property type="match status" value="1"/>
</dbReference>
<dbReference type="Proteomes" id="UP000550609">
    <property type="component" value="Unassembled WGS sequence"/>
</dbReference>
<dbReference type="GO" id="GO:1902201">
    <property type="term" value="P:negative regulation of bacterial-type flagellum-dependent cell motility"/>
    <property type="evidence" value="ECO:0007669"/>
    <property type="project" value="TreeGrafter"/>
</dbReference>
<dbReference type="InterPro" id="IPR000160">
    <property type="entry name" value="GGDEF_dom"/>
</dbReference>
<keyword evidence="4" id="KW-1133">Transmembrane helix</keyword>